<proteinExistence type="predicted"/>
<dbReference type="InterPro" id="IPR035093">
    <property type="entry name" value="RelE/ParE_toxin_dom_sf"/>
</dbReference>
<evidence type="ECO:0000313" key="2">
    <source>
        <dbReference type="EMBL" id="HIR02209.1"/>
    </source>
</evidence>
<dbReference type="GO" id="GO:0006401">
    <property type="term" value="P:RNA catabolic process"/>
    <property type="evidence" value="ECO:0007669"/>
    <property type="project" value="InterPro"/>
</dbReference>
<sequence>MWHIVFTKQAAKDAKKLKAAGLEKKAKQLIEVVRADPFATPPAFEGLVGSLEGLYSRRISLQHRFVYTVYATPTTVDGEQFQGTVKVVRMWTHYEGVR</sequence>
<reference evidence="2" key="2">
    <citation type="journal article" date="2021" name="PeerJ">
        <title>Extensive microbial diversity within the chicken gut microbiome revealed by metagenomics and culture.</title>
        <authorList>
            <person name="Gilroy R."/>
            <person name="Ravi A."/>
            <person name="Getino M."/>
            <person name="Pursley I."/>
            <person name="Horton D.L."/>
            <person name="Alikhan N.F."/>
            <person name="Baker D."/>
            <person name="Gharbi K."/>
            <person name="Hall N."/>
            <person name="Watson M."/>
            <person name="Adriaenssens E.M."/>
            <person name="Foster-Nyarko E."/>
            <person name="Jarju S."/>
            <person name="Secka A."/>
            <person name="Antonio M."/>
            <person name="Oren A."/>
            <person name="Chaudhuri R.R."/>
            <person name="La Ragione R."/>
            <person name="Hildebrand F."/>
            <person name="Pallen M.J."/>
        </authorList>
    </citation>
    <scope>NUCLEOTIDE SEQUENCE</scope>
    <source>
        <strain evidence="2">ChiGjej1B1-2707</strain>
    </source>
</reference>
<dbReference type="InterPro" id="IPR009614">
    <property type="entry name" value="YoeB_toxin"/>
</dbReference>
<dbReference type="GO" id="GO:0004519">
    <property type="term" value="F:endonuclease activity"/>
    <property type="evidence" value="ECO:0007669"/>
    <property type="project" value="InterPro"/>
</dbReference>
<dbReference type="Proteomes" id="UP000824261">
    <property type="component" value="Unassembled WGS sequence"/>
</dbReference>
<dbReference type="SUPFAM" id="SSF143011">
    <property type="entry name" value="RelE-like"/>
    <property type="match status" value="1"/>
</dbReference>
<organism evidence="2 3">
    <name type="scientific">Candidatus Aveggerthella stercoripullorum</name>
    <dbReference type="NCBI Taxonomy" id="2840688"/>
    <lineage>
        <taxon>Bacteria</taxon>
        <taxon>Bacillati</taxon>
        <taxon>Actinomycetota</taxon>
        <taxon>Coriobacteriia</taxon>
        <taxon>Eggerthellales</taxon>
        <taxon>Eggerthellaceae</taxon>
        <taxon>Eggerthellaceae incertae sedis</taxon>
        <taxon>Candidatus Aveggerthella</taxon>
    </lineage>
</organism>
<dbReference type="NCBIfam" id="TIGR02116">
    <property type="entry name" value="toxin_Txe_YoeB"/>
    <property type="match status" value="1"/>
</dbReference>
<dbReference type="Gene3D" id="3.30.2310.20">
    <property type="entry name" value="RelE-like"/>
    <property type="match status" value="1"/>
</dbReference>
<dbReference type="Pfam" id="PF06769">
    <property type="entry name" value="YoeB_toxin"/>
    <property type="match status" value="1"/>
</dbReference>
<accession>A0A9D1D3I2</accession>
<evidence type="ECO:0000313" key="3">
    <source>
        <dbReference type="Proteomes" id="UP000824261"/>
    </source>
</evidence>
<protein>
    <recommendedName>
        <fullName evidence="1">Endoribonuclease YoeB</fullName>
    </recommendedName>
</protein>
<dbReference type="AlphaFoldDB" id="A0A9D1D3I2"/>
<name>A0A9D1D3I2_9ACTN</name>
<evidence type="ECO:0000256" key="1">
    <source>
        <dbReference type="ARBA" id="ARBA00050056"/>
    </source>
</evidence>
<dbReference type="EMBL" id="DVGB01000098">
    <property type="protein sequence ID" value="HIR02209.1"/>
    <property type="molecule type" value="Genomic_DNA"/>
</dbReference>
<comment type="caution">
    <text evidence="2">The sequence shown here is derived from an EMBL/GenBank/DDBJ whole genome shotgun (WGS) entry which is preliminary data.</text>
</comment>
<gene>
    <name evidence="2" type="ORF">IAA69_08130</name>
</gene>
<reference evidence="2" key="1">
    <citation type="submission" date="2020-10" db="EMBL/GenBank/DDBJ databases">
        <authorList>
            <person name="Gilroy R."/>
        </authorList>
    </citation>
    <scope>NUCLEOTIDE SEQUENCE</scope>
    <source>
        <strain evidence="2">ChiGjej1B1-2707</strain>
    </source>
</reference>